<evidence type="ECO:0000313" key="5">
    <source>
        <dbReference type="EMBL" id="BBO76488.1"/>
    </source>
</evidence>
<feature type="domain" description="4Fe-4S ferredoxin-type" evidence="4">
    <location>
        <begin position="297"/>
        <end position="326"/>
    </location>
</feature>
<dbReference type="KEGG" id="dwd:DSCW_39050"/>
<dbReference type="PROSITE" id="PS00198">
    <property type="entry name" value="4FE4S_FER_1"/>
    <property type="match status" value="1"/>
</dbReference>
<sequence>MTDLYEKLARHLDNLPAGFPRTESGVEMRILKRLFSPEEAEVATLLTMMPEPVAGIAQRTGMDETILADRLADMAKKGLVFRVSRGEILLYSAAQFVIGIWEYHLNDLDEDLIRDVNEYMPTLLKKGLLATKTQQLRVVPVAKSVSAEMAIMPFEAAEEIINKQSKIVVSDCICRKEQKMIGKGCDKPKEVCLSFGAGAYYYEQNGLGREIDKAEALAILKKGVEAGLVLQPGNQQKSLNICMCCGCCCGVLKNLKKIDKPARVVHTNYYAEVDEEACIGCEACVDRCQMDAITVNEVARVELDRCIGCGLCVTDCPTEAMMLKQKAEEDRYTPPKSVFETYMNIAQERGLM</sequence>
<dbReference type="GO" id="GO:0046872">
    <property type="term" value="F:metal ion binding"/>
    <property type="evidence" value="ECO:0007669"/>
    <property type="project" value="UniProtKB-KW"/>
</dbReference>
<evidence type="ECO:0000256" key="3">
    <source>
        <dbReference type="ARBA" id="ARBA00023014"/>
    </source>
</evidence>
<protein>
    <submittedName>
        <fullName evidence="5">(4Fe-4S)-binding protein</fullName>
    </submittedName>
</protein>
<dbReference type="EMBL" id="AP021875">
    <property type="protein sequence ID" value="BBO76488.1"/>
    <property type="molecule type" value="Genomic_DNA"/>
</dbReference>
<gene>
    <name evidence="5" type="ORF">DSCW_39050</name>
</gene>
<organism evidence="5 6">
    <name type="scientific">Desulfosarcina widdelii</name>
    <dbReference type="NCBI Taxonomy" id="947919"/>
    <lineage>
        <taxon>Bacteria</taxon>
        <taxon>Pseudomonadati</taxon>
        <taxon>Thermodesulfobacteriota</taxon>
        <taxon>Desulfobacteria</taxon>
        <taxon>Desulfobacterales</taxon>
        <taxon>Desulfosarcinaceae</taxon>
        <taxon>Desulfosarcina</taxon>
    </lineage>
</organism>
<dbReference type="PROSITE" id="PS51379">
    <property type="entry name" value="4FE4S_FER_2"/>
    <property type="match status" value="2"/>
</dbReference>
<dbReference type="InterPro" id="IPR017900">
    <property type="entry name" value="4Fe4S_Fe_S_CS"/>
</dbReference>
<dbReference type="InterPro" id="IPR017896">
    <property type="entry name" value="4Fe4S_Fe-S-bd"/>
</dbReference>
<accession>A0A5K7Z654</accession>
<dbReference type="Gene3D" id="3.30.70.20">
    <property type="match status" value="2"/>
</dbReference>
<keyword evidence="6" id="KW-1185">Reference proteome</keyword>
<dbReference type="RefSeq" id="WP_155305309.1">
    <property type="nucleotide sequence ID" value="NZ_AP021875.1"/>
</dbReference>
<name>A0A5K7Z654_9BACT</name>
<keyword evidence="1" id="KW-0479">Metal-binding</keyword>
<dbReference type="Proteomes" id="UP000427769">
    <property type="component" value="Chromosome"/>
</dbReference>
<evidence type="ECO:0000259" key="4">
    <source>
        <dbReference type="PROSITE" id="PS51379"/>
    </source>
</evidence>
<feature type="domain" description="4Fe-4S ferredoxin-type" evidence="4">
    <location>
        <begin position="269"/>
        <end position="296"/>
    </location>
</feature>
<keyword evidence="3" id="KW-0411">Iron-sulfur</keyword>
<keyword evidence="2" id="KW-0408">Iron</keyword>
<dbReference type="GO" id="GO:0051536">
    <property type="term" value="F:iron-sulfur cluster binding"/>
    <property type="evidence" value="ECO:0007669"/>
    <property type="project" value="UniProtKB-KW"/>
</dbReference>
<dbReference type="OrthoDB" id="5488678at2"/>
<evidence type="ECO:0000256" key="1">
    <source>
        <dbReference type="ARBA" id="ARBA00022723"/>
    </source>
</evidence>
<evidence type="ECO:0000256" key="2">
    <source>
        <dbReference type="ARBA" id="ARBA00023004"/>
    </source>
</evidence>
<proteinExistence type="predicted"/>
<dbReference type="AlphaFoldDB" id="A0A5K7Z654"/>
<evidence type="ECO:0000313" key="6">
    <source>
        <dbReference type="Proteomes" id="UP000427769"/>
    </source>
</evidence>
<dbReference type="SUPFAM" id="SSF54862">
    <property type="entry name" value="4Fe-4S ferredoxins"/>
    <property type="match status" value="1"/>
</dbReference>
<reference evidence="5 6" key="1">
    <citation type="submission" date="2019-11" db="EMBL/GenBank/DDBJ databases">
        <title>Comparative genomics of hydrocarbon-degrading Desulfosarcina strains.</title>
        <authorList>
            <person name="Watanabe M."/>
            <person name="Kojima H."/>
            <person name="Fukui M."/>
        </authorList>
    </citation>
    <scope>NUCLEOTIDE SEQUENCE [LARGE SCALE GENOMIC DNA]</scope>
    <source>
        <strain evidence="5 6">PP31</strain>
    </source>
</reference>
<dbReference type="Pfam" id="PF14697">
    <property type="entry name" value="Fer4_21"/>
    <property type="match status" value="1"/>
</dbReference>